<dbReference type="AlphaFoldDB" id="A0A7I8VC96"/>
<keyword evidence="6 10" id="KW-0472">Membrane</keyword>
<keyword evidence="2" id="KW-1003">Cell membrane</keyword>
<feature type="transmembrane region" description="Helical" evidence="10">
    <location>
        <begin position="53"/>
        <end position="79"/>
    </location>
</feature>
<dbReference type="EMBL" id="CAJFCJ010000003">
    <property type="protein sequence ID" value="CAD5113319.1"/>
    <property type="molecule type" value="Genomic_DNA"/>
</dbReference>
<protein>
    <submittedName>
        <fullName evidence="12">DgyrCDS2495</fullName>
    </submittedName>
</protein>
<evidence type="ECO:0000256" key="4">
    <source>
        <dbReference type="ARBA" id="ARBA00022989"/>
    </source>
</evidence>
<keyword evidence="3 9" id="KW-0812">Transmembrane</keyword>
<gene>
    <name evidence="12" type="ORF">DGYR_LOCUS2335</name>
</gene>
<dbReference type="OrthoDB" id="6102451at2759"/>
<feature type="transmembrane region" description="Helical" evidence="10">
    <location>
        <begin position="91"/>
        <end position="112"/>
    </location>
</feature>
<dbReference type="SUPFAM" id="SSF81321">
    <property type="entry name" value="Family A G protein-coupled receptor-like"/>
    <property type="match status" value="1"/>
</dbReference>
<feature type="transmembrane region" description="Helical" evidence="10">
    <location>
        <begin position="20"/>
        <end position="41"/>
    </location>
</feature>
<feature type="domain" description="G-protein coupled receptors family 1 profile" evidence="11">
    <location>
        <begin position="33"/>
        <end position="287"/>
    </location>
</feature>
<name>A0A7I8VC96_9ANNE</name>
<evidence type="ECO:0000256" key="9">
    <source>
        <dbReference type="RuleBase" id="RU000688"/>
    </source>
</evidence>
<keyword evidence="5 9" id="KW-0297">G-protein coupled receptor</keyword>
<dbReference type="InterPro" id="IPR000276">
    <property type="entry name" value="GPCR_Rhodpsn"/>
</dbReference>
<dbReference type="PANTHER" id="PTHR24249:SF424">
    <property type="entry name" value="G-PROTEIN COUPLED RECEPTORS FAMILY 1 PROFILE DOMAIN-CONTAINING PROTEIN"/>
    <property type="match status" value="1"/>
</dbReference>
<feature type="transmembrane region" description="Helical" evidence="10">
    <location>
        <begin position="234"/>
        <end position="255"/>
    </location>
</feature>
<keyword evidence="8 9" id="KW-0807">Transducer</keyword>
<dbReference type="PROSITE" id="PS00237">
    <property type="entry name" value="G_PROTEIN_RECEP_F1_1"/>
    <property type="match status" value="1"/>
</dbReference>
<dbReference type="InterPro" id="IPR017452">
    <property type="entry name" value="GPCR_Rhodpsn_7TM"/>
</dbReference>
<evidence type="ECO:0000313" key="13">
    <source>
        <dbReference type="Proteomes" id="UP000549394"/>
    </source>
</evidence>
<dbReference type="InterPro" id="IPR050569">
    <property type="entry name" value="TAAR"/>
</dbReference>
<feature type="transmembrane region" description="Helical" evidence="10">
    <location>
        <begin position="133"/>
        <end position="152"/>
    </location>
</feature>
<keyword evidence="13" id="KW-1185">Reference proteome</keyword>
<dbReference type="Gene3D" id="1.20.1070.10">
    <property type="entry name" value="Rhodopsin 7-helix transmembrane proteins"/>
    <property type="match status" value="1"/>
</dbReference>
<organism evidence="12 13">
    <name type="scientific">Dimorphilus gyrociliatus</name>
    <dbReference type="NCBI Taxonomy" id="2664684"/>
    <lineage>
        <taxon>Eukaryota</taxon>
        <taxon>Metazoa</taxon>
        <taxon>Spiralia</taxon>
        <taxon>Lophotrochozoa</taxon>
        <taxon>Annelida</taxon>
        <taxon>Polychaeta</taxon>
        <taxon>Polychaeta incertae sedis</taxon>
        <taxon>Dinophilidae</taxon>
        <taxon>Dimorphilus</taxon>
    </lineage>
</organism>
<keyword evidence="7 9" id="KW-0675">Receptor</keyword>
<evidence type="ECO:0000256" key="3">
    <source>
        <dbReference type="ARBA" id="ARBA00022692"/>
    </source>
</evidence>
<evidence type="ECO:0000256" key="5">
    <source>
        <dbReference type="ARBA" id="ARBA00023040"/>
    </source>
</evidence>
<feature type="transmembrane region" description="Helical" evidence="10">
    <location>
        <begin position="176"/>
        <end position="200"/>
    </location>
</feature>
<comment type="caution">
    <text evidence="12">The sequence shown here is derived from an EMBL/GenBank/DDBJ whole genome shotgun (WGS) entry which is preliminary data.</text>
</comment>
<dbReference type="PRINTS" id="PR00237">
    <property type="entry name" value="GPCRRHODOPSN"/>
</dbReference>
<dbReference type="PANTHER" id="PTHR24249">
    <property type="entry name" value="HISTAMINE RECEPTOR-RELATED G-PROTEIN COUPLED RECEPTOR"/>
    <property type="match status" value="1"/>
</dbReference>
<dbReference type="PROSITE" id="PS50262">
    <property type="entry name" value="G_PROTEIN_RECEP_F1_2"/>
    <property type="match status" value="1"/>
</dbReference>
<reference evidence="12 13" key="1">
    <citation type="submission" date="2020-08" db="EMBL/GenBank/DDBJ databases">
        <authorList>
            <person name="Hejnol A."/>
        </authorList>
    </citation>
    <scope>NUCLEOTIDE SEQUENCE [LARGE SCALE GENOMIC DNA]</scope>
</reference>
<evidence type="ECO:0000313" key="12">
    <source>
        <dbReference type="EMBL" id="CAD5113319.1"/>
    </source>
</evidence>
<accession>A0A7I8VC96</accession>
<dbReference type="Pfam" id="PF00001">
    <property type="entry name" value="7tm_1"/>
    <property type="match status" value="1"/>
</dbReference>
<comment type="subcellular location">
    <subcellularLocation>
        <location evidence="1">Cell membrane</location>
        <topology evidence="1">Multi-pass membrane protein</topology>
    </subcellularLocation>
</comment>
<comment type="similarity">
    <text evidence="9">Belongs to the G-protein coupled receptor 1 family.</text>
</comment>
<dbReference type="GO" id="GO:0005886">
    <property type="term" value="C:plasma membrane"/>
    <property type="evidence" value="ECO:0007669"/>
    <property type="project" value="UniProtKB-SubCell"/>
</dbReference>
<keyword evidence="4 10" id="KW-1133">Transmembrane helix</keyword>
<evidence type="ECO:0000256" key="8">
    <source>
        <dbReference type="ARBA" id="ARBA00023224"/>
    </source>
</evidence>
<evidence type="ECO:0000256" key="2">
    <source>
        <dbReference type="ARBA" id="ARBA00022475"/>
    </source>
</evidence>
<feature type="transmembrane region" description="Helical" evidence="10">
    <location>
        <begin position="267"/>
        <end position="290"/>
    </location>
</feature>
<evidence type="ECO:0000256" key="7">
    <source>
        <dbReference type="ARBA" id="ARBA00023170"/>
    </source>
</evidence>
<evidence type="ECO:0000256" key="1">
    <source>
        <dbReference type="ARBA" id="ARBA00004651"/>
    </source>
</evidence>
<dbReference type="Proteomes" id="UP000549394">
    <property type="component" value="Unassembled WGS sequence"/>
</dbReference>
<sequence>MLPTNETSNFVHPIATGLRATVIGTIGILTISANCISISVLRLTKQIPYIARICLINLGAADLMVGLVACLPSIVPAIISEWPFGDVWCQISGISHGVSVTVSIWSISAVSLDRYVAIIYPLRYNQIVTVKRLMWLLLGMWTLAIATFFIPLPTKSNFIYYRYSEANCMCGLFWEYPWFCVITAIYIPILSGACLLFTTVKIIKSIKLIKNQVGPASLDGNSGVNKKDVKAVKLLIITTLAYFTCWGPYVVQVVFESFFKEIAIHPVLSFCTVWLANSNSFGNVVIYILIYSSFRRNAIMVMKEAGKGNCCPAELNDRADTFETSG</sequence>
<dbReference type="GO" id="GO:0004930">
    <property type="term" value="F:G protein-coupled receptor activity"/>
    <property type="evidence" value="ECO:0007669"/>
    <property type="project" value="UniProtKB-KW"/>
</dbReference>
<dbReference type="CDD" id="cd00637">
    <property type="entry name" value="7tm_classA_rhodopsin-like"/>
    <property type="match status" value="1"/>
</dbReference>
<proteinExistence type="inferred from homology"/>
<evidence type="ECO:0000259" key="11">
    <source>
        <dbReference type="PROSITE" id="PS50262"/>
    </source>
</evidence>
<evidence type="ECO:0000256" key="10">
    <source>
        <dbReference type="SAM" id="Phobius"/>
    </source>
</evidence>
<evidence type="ECO:0000256" key="6">
    <source>
        <dbReference type="ARBA" id="ARBA00023136"/>
    </source>
</evidence>